<evidence type="ECO:0000313" key="17">
    <source>
        <dbReference type="Ensembl" id="ENSSTUP00000085065.1"/>
    </source>
</evidence>
<dbReference type="Pfam" id="PF13640">
    <property type="entry name" value="2OG-FeII_Oxy_3"/>
    <property type="match status" value="1"/>
</dbReference>
<dbReference type="GO" id="GO:0031418">
    <property type="term" value="F:L-ascorbic acid binding"/>
    <property type="evidence" value="ECO:0007669"/>
    <property type="project" value="UniProtKB-KW"/>
</dbReference>
<keyword evidence="18" id="KW-1185">Reference proteome</keyword>
<evidence type="ECO:0000256" key="5">
    <source>
        <dbReference type="ARBA" id="ARBA00022723"/>
    </source>
</evidence>
<dbReference type="AlphaFoldDB" id="A0A674CMR7"/>
<protein>
    <recommendedName>
        <fullName evidence="4">procollagen-proline 3-dioxygenase</fullName>
        <ecNumber evidence="4">1.14.11.7</ecNumber>
    </recommendedName>
</protein>
<feature type="domain" description="Fe2OG dioxygenase" evidence="16">
    <location>
        <begin position="464"/>
        <end position="578"/>
    </location>
</feature>
<comment type="similarity">
    <text evidence="3">Belongs to the leprecan family.</text>
</comment>
<evidence type="ECO:0000256" key="9">
    <source>
        <dbReference type="ARBA" id="ARBA00022824"/>
    </source>
</evidence>
<evidence type="ECO:0000256" key="11">
    <source>
        <dbReference type="ARBA" id="ARBA00022964"/>
    </source>
</evidence>
<organism evidence="17 18">
    <name type="scientific">Salmo trutta</name>
    <name type="common">Brown trout</name>
    <dbReference type="NCBI Taxonomy" id="8032"/>
    <lineage>
        <taxon>Eukaryota</taxon>
        <taxon>Metazoa</taxon>
        <taxon>Chordata</taxon>
        <taxon>Craniata</taxon>
        <taxon>Vertebrata</taxon>
        <taxon>Euteleostomi</taxon>
        <taxon>Actinopterygii</taxon>
        <taxon>Neopterygii</taxon>
        <taxon>Teleostei</taxon>
        <taxon>Protacanthopterygii</taxon>
        <taxon>Salmoniformes</taxon>
        <taxon>Salmonidae</taxon>
        <taxon>Salmoninae</taxon>
        <taxon>Salmo</taxon>
    </lineage>
</organism>
<gene>
    <name evidence="17" type="primary">cpox</name>
</gene>
<dbReference type="GO" id="GO:0005506">
    <property type="term" value="F:iron ion binding"/>
    <property type="evidence" value="ECO:0007669"/>
    <property type="project" value="InterPro"/>
</dbReference>
<keyword evidence="9" id="KW-0256">Endoplasmic reticulum</keyword>
<dbReference type="InterPro" id="IPR039575">
    <property type="entry name" value="P3H"/>
</dbReference>
<evidence type="ECO:0000256" key="4">
    <source>
        <dbReference type="ARBA" id="ARBA00012262"/>
    </source>
</evidence>
<evidence type="ECO:0000256" key="2">
    <source>
        <dbReference type="ARBA" id="ARBA00001962"/>
    </source>
</evidence>
<dbReference type="PANTHER" id="PTHR14049">
    <property type="entry name" value="LEPRECAN 1"/>
    <property type="match status" value="1"/>
</dbReference>
<accession>A0A674CMR7</accession>
<evidence type="ECO:0000256" key="8">
    <source>
        <dbReference type="ARBA" id="ARBA00022803"/>
    </source>
</evidence>
<evidence type="ECO:0000256" key="14">
    <source>
        <dbReference type="ARBA" id="ARBA00023180"/>
    </source>
</evidence>
<dbReference type="PROSITE" id="PS51471">
    <property type="entry name" value="FE2OG_OXY"/>
    <property type="match status" value="1"/>
</dbReference>
<evidence type="ECO:0000256" key="7">
    <source>
        <dbReference type="ARBA" id="ARBA00022737"/>
    </source>
</evidence>
<evidence type="ECO:0000256" key="13">
    <source>
        <dbReference type="ARBA" id="ARBA00023004"/>
    </source>
</evidence>
<dbReference type="InterPro" id="IPR056585">
    <property type="entry name" value="Leprecan_dom"/>
</dbReference>
<reference evidence="17" key="1">
    <citation type="submission" date="2025-08" db="UniProtKB">
        <authorList>
            <consortium name="Ensembl"/>
        </authorList>
    </citation>
    <scope>IDENTIFICATION</scope>
</reference>
<evidence type="ECO:0000256" key="10">
    <source>
        <dbReference type="ARBA" id="ARBA00022896"/>
    </source>
</evidence>
<evidence type="ECO:0000256" key="15">
    <source>
        <dbReference type="SAM" id="SignalP"/>
    </source>
</evidence>
<dbReference type="Ensembl" id="ENSSTUT00000090477.1">
    <property type="protein sequence ID" value="ENSSTUP00000085065.1"/>
    <property type="gene ID" value="ENSSTUG00000036782.1"/>
</dbReference>
<evidence type="ECO:0000256" key="12">
    <source>
        <dbReference type="ARBA" id="ARBA00023002"/>
    </source>
</evidence>
<feature type="signal peptide" evidence="15">
    <location>
        <begin position="1"/>
        <end position="27"/>
    </location>
</feature>
<dbReference type="GeneTree" id="ENSGT00940000159593"/>
<dbReference type="GO" id="GO:0005783">
    <property type="term" value="C:endoplasmic reticulum"/>
    <property type="evidence" value="ECO:0007669"/>
    <property type="project" value="TreeGrafter"/>
</dbReference>
<evidence type="ECO:0000313" key="18">
    <source>
        <dbReference type="Proteomes" id="UP000472277"/>
    </source>
</evidence>
<dbReference type="Gene3D" id="2.60.120.620">
    <property type="entry name" value="q2cbj1_9rhob like domain"/>
    <property type="match status" value="1"/>
</dbReference>
<reference evidence="17" key="2">
    <citation type="submission" date="2025-09" db="UniProtKB">
        <authorList>
            <consortium name="Ensembl"/>
        </authorList>
    </citation>
    <scope>IDENTIFICATION</scope>
</reference>
<dbReference type="FunFam" id="2.60.120.620:FF:000003">
    <property type="entry name" value="Prolyl 3-hydroxylase 2"/>
    <property type="match status" value="1"/>
</dbReference>
<dbReference type="Gene3D" id="1.25.40.10">
    <property type="entry name" value="Tetratricopeptide repeat domain"/>
    <property type="match status" value="2"/>
</dbReference>
<keyword evidence="13" id="KW-0408">Iron</keyword>
<feature type="chain" id="PRO_5025328173" description="procollagen-proline 3-dioxygenase" evidence="15">
    <location>
        <begin position="28"/>
        <end position="618"/>
    </location>
</feature>
<dbReference type="InterPro" id="IPR006620">
    <property type="entry name" value="Pro_4_hyd_alph"/>
</dbReference>
<keyword evidence="7" id="KW-0677">Repeat</keyword>
<keyword evidence="10" id="KW-0847">Vitamin C</keyword>
<evidence type="ECO:0000256" key="6">
    <source>
        <dbReference type="ARBA" id="ARBA00022729"/>
    </source>
</evidence>
<comment type="cofactor">
    <cofactor evidence="2">
        <name>Fe cation</name>
        <dbReference type="ChEBI" id="CHEBI:24875"/>
    </cofactor>
</comment>
<name>A0A674CMR7_SALTR</name>
<evidence type="ECO:0000259" key="16">
    <source>
        <dbReference type="PROSITE" id="PS51471"/>
    </source>
</evidence>
<keyword evidence="12" id="KW-0560">Oxidoreductase</keyword>
<dbReference type="Proteomes" id="UP000472277">
    <property type="component" value="Chromosome 17"/>
</dbReference>
<dbReference type="EC" id="1.14.11.7" evidence="4"/>
<dbReference type="InterPro" id="IPR011990">
    <property type="entry name" value="TPR-like_helical_dom_sf"/>
</dbReference>
<dbReference type="PANTHER" id="PTHR14049:SF1">
    <property type="entry name" value="PROLYL 3-HYDROXYLASE 2"/>
    <property type="match status" value="1"/>
</dbReference>
<dbReference type="SMART" id="SM00702">
    <property type="entry name" value="P4Hc"/>
    <property type="match status" value="1"/>
</dbReference>
<evidence type="ECO:0000256" key="3">
    <source>
        <dbReference type="ARBA" id="ARBA00006487"/>
    </source>
</evidence>
<sequence>MDVVHVSIGSILSIVLQALLLSSSSHGSLEPYDLLYNNAVEAFYRSDYRDVVRHMEGALSSYAEVRQTKVRCRLRCQNQHPFDSASMDLQFFDVVLRRSNCQNECIEETVGTQSMHRVSEDVIQDFHRRIPYNYLQLAYQKLKQLDKAAAAAHTYFQANPESVEMDQNLEQYKALEGTNLDHFVDREARPHQRSFSAGVKLYDKANYEEAISLFEEALQEYYRADVECRALCQGPQRFEEQDHVLYRYSLYQLVSDHFTQVLHCEHECVRDLSTRPGRLSPMENYLPLHYDYLQFAYYQLNMVEEALECAQSYLLFHEGDEFMTENVEYYREAIGVNTFPDPLCWSVCSVGGPLVYDSVQLIQNSQALNGTQRVLLDDVMSVEECAELKNLTVTMAGDGYRGKMSPHTPNERFEGATVLKALQYGYEGRVPLKSARLFYDVSERARRIIESYFLLNSTLHFSYTHLVCRTAITGQQDHRNDLSHPIHADNCLLDPEANECWKEPPAYTYRDYSALLYLNGDFEGGEFIFTEMDAKTVTAQVKPKCGRMVGFSSGGENPHGVRAVTRGQRCAVALWFTLDPLFRELERLQADEVVQALDNQSSQSKWDTSLNINPKDEL</sequence>
<dbReference type="InterPro" id="IPR005123">
    <property type="entry name" value="Oxoglu/Fe-dep_dioxygenase_dom"/>
</dbReference>
<dbReference type="InterPro" id="IPR044862">
    <property type="entry name" value="Pro_4_hyd_alph_FE2OG_OXY"/>
</dbReference>
<dbReference type="GO" id="GO:0019797">
    <property type="term" value="F:procollagen-proline 3-dioxygenase activity"/>
    <property type="evidence" value="ECO:0007669"/>
    <property type="project" value="UniProtKB-EC"/>
</dbReference>
<keyword evidence="8" id="KW-0802">TPR repeat</keyword>
<comment type="cofactor">
    <cofactor evidence="1">
        <name>L-ascorbate</name>
        <dbReference type="ChEBI" id="CHEBI:38290"/>
    </cofactor>
</comment>
<keyword evidence="11" id="KW-0223">Dioxygenase</keyword>
<evidence type="ECO:0000256" key="1">
    <source>
        <dbReference type="ARBA" id="ARBA00001961"/>
    </source>
</evidence>
<keyword evidence="6 15" id="KW-0732">Signal</keyword>
<dbReference type="Pfam" id="PF23557">
    <property type="entry name" value="TPR_leprecan"/>
    <property type="match status" value="1"/>
</dbReference>
<dbReference type="GO" id="GO:0032963">
    <property type="term" value="P:collagen metabolic process"/>
    <property type="evidence" value="ECO:0007669"/>
    <property type="project" value="InterPro"/>
</dbReference>
<keyword evidence="5" id="KW-0479">Metal-binding</keyword>
<keyword evidence="14" id="KW-0325">Glycoprotein</keyword>
<proteinExistence type="inferred from homology"/>